<dbReference type="OrthoDB" id="6402252at2"/>
<gene>
    <name evidence="2" type="ORF">BET10_09455</name>
</gene>
<dbReference type="STRING" id="1859457.BET10_09455"/>
<evidence type="ECO:0000313" key="3">
    <source>
        <dbReference type="Proteomes" id="UP000179786"/>
    </source>
</evidence>
<dbReference type="RefSeq" id="WP_070984638.1">
    <property type="nucleotide sequence ID" value="NZ_MKJU01000025.1"/>
</dbReference>
<sequence>MQASPLDALHDVMPPSEVSWWPLSPAMWVIIAMLLLLTIMLIVWRYKAWQHKRAKREAISQCAQYQDDAQQLHILVKRLTKHYYGNQAVAGSNQLWASRLSKLSGQTFNAQELDTLYSPEPSANLASKLHLAIKNFKLKEAIDV</sequence>
<keyword evidence="1" id="KW-0472">Membrane</keyword>
<evidence type="ECO:0000313" key="2">
    <source>
        <dbReference type="EMBL" id="OHU91082.1"/>
    </source>
</evidence>
<dbReference type="Proteomes" id="UP000179786">
    <property type="component" value="Unassembled WGS sequence"/>
</dbReference>
<dbReference type="AlphaFoldDB" id="A0A1S1MU71"/>
<keyword evidence="1" id="KW-1133">Transmembrane helix</keyword>
<proteinExistence type="predicted"/>
<name>A0A1S1MU71_9GAMM</name>
<organism evidence="2 3">
    <name type="scientific">Pseudoalteromonas amylolytica</name>
    <dbReference type="NCBI Taxonomy" id="1859457"/>
    <lineage>
        <taxon>Bacteria</taxon>
        <taxon>Pseudomonadati</taxon>
        <taxon>Pseudomonadota</taxon>
        <taxon>Gammaproteobacteria</taxon>
        <taxon>Alteromonadales</taxon>
        <taxon>Pseudoalteromonadaceae</taxon>
        <taxon>Pseudoalteromonas</taxon>
    </lineage>
</organism>
<feature type="transmembrane region" description="Helical" evidence="1">
    <location>
        <begin position="20"/>
        <end position="46"/>
    </location>
</feature>
<accession>A0A1S1MU71</accession>
<reference evidence="2 3" key="1">
    <citation type="submission" date="2016-09" db="EMBL/GenBank/DDBJ databases">
        <title>Pseudoalteromonas amylolytica sp. nov., isolated from the surface seawater.</title>
        <authorList>
            <person name="Wu Y.-H."/>
            <person name="Cheng H."/>
            <person name="Jin X.-B."/>
            <person name="Wang C.-S."/>
            <person name="Xu X.-W."/>
        </authorList>
    </citation>
    <scope>NUCLEOTIDE SEQUENCE [LARGE SCALE GENOMIC DNA]</scope>
    <source>
        <strain evidence="2 3">JW1</strain>
    </source>
</reference>
<dbReference type="InterPro" id="IPR025489">
    <property type="entry name" value="DUF4381"/>
</dbReference>
<dbReference type="Pfam" id="PF14316">
    <property type="entry name" value="DUF4381"/>
    <property type="match status" value="1"/>
</dbReference>
<protein>
    <recommendedName>
        <fullName evidence="4">DUF4381 domain-containing protein</fullName>
    </recommendedName>
</protein>
<keyword evidence="1" id="KW-0812">Transmembrane</keyword>
<evidence type="ECO:0008006" key="4">
    <source>
        <dbReference type="Google" id="ProtNLM"/>
    </source>
</evidence>
<dbReference type="EMBL" id="MKJU01000025">
    <property type="protein sequence ID" value="OHU91082.1"/>
    <property type="molecule type" value="Genomic_DNA"/>
</dbReference>
<comment type="caution">
    <text evidence="2">The sequence shown here is derived from an EMBL/GenBank/DDBJ whole genome shotgun (WGS) entry which is preliminary data.</text>
</comment>
<evidence type="ECO:0000256" key="1">
    <source>
        <dbReference type="SAM" id="Phobius"/>
    </source>
</evidence>
<keyword evidence="3" id="KW-1185">Reference proteome</keyword>